<dbReference type="Proteomes" id="UP000290174">
    <property type="component" value="Unassembled WGS sequence"/>
</dbReference>
<dbReference type="SUPFAM" id="SSF53822">
    <property type="entry name" value="Periplasmic binding protein-like I"/>
    <property type="match status" value="1"/>
</dbReference>
<gene>
    <name evidence="4" type="ORF">EAS61_11985</name>
</gene>
<evidence type="ECO:0000313" key="4">
    <source>
        <dbReference type="EMBL" id="RXG99523.1"/>
    </source>
</evidence>
<protein>
    <submittedName>
        <fullName evidence="4">Branched-chain amino acid ABC transporter substrate-binding protein</fullName>
    </submittedName>
</protein>
<dbReference type="InterPro" id="IPR028081">
    <property type="entry name" value="Leu-bd"/>
</dbReference>
<name>A0A4V1KWU8_9BRAD</name>
<evidence type="ECO:0000259" key="3">
    <source>
        <dbReference type="Pfam" id="PF13458"/>
    </source>
</evidence>
<dbReference type="CDD" id="cd06343">
    <property type="entry name" value="PBP1_ABC_ligand_binding-like"/>
    <property type="match status" value="1"/>
</dbReference>
<dbReference type="EMBL" id="RKMK01000008">
    <property type="protein sequence ID" value="RXG99523.1"/>
    <property type="molecule type" value="Genomic_DNA"/>
</dbReference>
<organism evidence="4 5">
    <name type="scientific">Bradyrhizobium zhanjiangense</name>
    <dbReference type="NCBI Taxonomy" id="1325107"/>
    <lineage>
        <taxon>Bacteria</taxon>
        <taxon>Pseudomonadati</taxon>
        <taxon>Pseudomonadota</taxon>
        <taxon>Alphaproteobacteria</taxon>
        <taxon>Hyphomicrobiales</taxon>
        <taxon>Nitrobacteraceae</taxon>
        <taxon>Bradyrhizobium</taxon>
    </lineage>
</organism>
<dbReference type="AlphaFoldDB" id="A0A4V1KWU8"/>
<dbReference type="Gene3D" id="3.40.50.2300">
    <property type="match status" value="2"/>
</dbReference>
<dbReference type="Pfam" id="PF13458">
    <property type="entry name" value="Peripla_BP_6"/>
    <property type="match status" value="1"/>
</dbReference>
<feature type="domain" description="Leucine-binding protein" evidence="3">
    <location>
        <begin position="86"/>
        <end position="439"/>
    </location>
</feature>
<comment type="caution">
    <text evidence="4">The sequence shown here is derived from an EMBL/GenBank/DDBJ whole genome shotgun (WGS) entry which is preliminary data.</text>
</comment>
<sequence>MLGHIVHKRTNSRVATQWERKGRGAVKWDAGHSSRAARVASLCRRLFGGPGGRDAVRAAAVILVGLHASQAAAGEKRYGPGVTDTEIKIGNTSPYSGPASAFSMVAKTEEAYFRKVNAEGGINGRRIVFLSYDDAYSPPKTVEQTRRLVESDEVLLVFNALGTAANSAVQKYLNVRKVPQLFVSSGAAKWNDPQNFPWTMGFTPSYETEGYIYARYVLRERPTAKIAILFQNDDFGKDYLRGIRKALGDKAASMIVAEEAFDVSEPTIDSHLVKLKATGADVLFDIATPKFAAQAIKKVSELGWKPLHLLSYVSASIGSVIKPAGFEHAQGLISAAYFKDPNDPAWADDSGLKELNRFLDGYFPGADRSDTLIVNGYNTAQALVHLLKQCGDDLTRENVMRQAAQLKEVELGMLLPGIRLNTSPGDFAPVKQWQLMRFEGANWHLFGDVMSGETKN</sequence>
<accession>A0A4V1KWU8</accession>
<dbReference type="PANTHER" id="PTHR47235:SF1">
    <property type="entry name" value="BLR6548 PROTEIN"/>
    <property type="match status" value="1"/>
</dbReference>
<evidence type="ECO:0000313" key="5">
    <source>
        <dbReference type="Proteomes" id="UP000290174"/>
    </source>
</evidence>
<dbReference type="InterPro" id="IPR028082">
    <property type="entry name" value="Peripla_BP_I"/>
</dbReference>
<evidence type="ECO:0000256" key="1">
    <source>
        <dbReference type="ARBA" id="ARBA00010062"/>
    </source>
</evidence>
<keyword evidence="2" id="KW-0732">Signal</keyword>
<evidence type="ECO:0000256" key="2">
    <source>
        <dbReference type="ARBA" id="ARBA00022729"/>
    </source>
</evidence>
<comment type="similarity">
    <text evidence="1">Belongs to the leucine-binding protein family.</text>
</comment>
<reference evidence="4 5" key="1">
    <citation type="submission" date="2018-11" db="EMBL/GenBank/DDBJ databases">
        <title>Bradyrhizobium sp. nov., isolated from effective nodules of peanut in China.</title>
        <authorList>
            <person name="Li Y."/>
        </authorList>
    </citation>
    <scope>NUCLEOTIDE SEQUENCE [LARGE SCALE GENOMIC DNA]</scope>
    <source>
        <strain evidence="4 5">CCBAU 51770</strain>
    </source>
</reference>
<proteinExistence type="inferred from homology"/>
<dbReference type="PANTHER" id="PTHR47235">
    <property type="entry name" value="BLR6548 PROTEIN"/>
    <property type="match status" value="1"/>
</dbReference>